<dbReference type="SUPFAM" id="SSF48452">
    <property type="entry name" value="TPR-like"/>
    <property type="match status" value="1"/>
</dbReference>
<keyword evidence="3 6" id="KW-0732">Signal</keyword>
<keyword evidence="10" id="KW-1185">Reference proteome</keyword>
<keyword evidence="4" id="KW-0472">Membrane</keyword>
<dbReference type="Gene3D" id="1.25.40.390">
    <property type="match status" value="1"/>
</dbReference>
<organism evidence="9 10">
    <name type="scientific">Urechidicola croceus</name>
    <dbReference type="NCBI Taxonomy" id="1850246"/>
    <lineage>
        <taxon>Bacteria</taxon>
        <taxon>Pseudomonadati</taxon>
        <taxon>Bacteroidota</taxon>
        <taxon>Flavobacteriia</taxon>
        <taxon>Flavobacteriales</taxon>
        <taxon>Flavobacteriaceae</taxon>
        <taxon>Urechidicola</taxon>
    </lineage>
</organism>
<evidence type="ECO:0000256" key="5">
    <source>
        <dbReference type="ARBA" id="ARBA00023237"/>
    </source>
</evidence>
<feature type="signal peptide" evidence="6">
    <location>
        <begin position="1"/>
        <end position="26"/>
    </location>
</feature>
<dbReference type="Pfam" id="PF07980">
    <property type="entry name" value="SusD_RagB"/>
    <property type="match status" value="1"/>
</dbReference>
<dbReference type="InterPro" id="IPR011990">
    <property type="entry name" value="TPR-like_helical_dom_sf"/>
</dbReference>
<dbReference type="InterPro" id="IPR012944">
    <property type="entry name" value="SusD_RagB_dom"/>
</dbReference>
<evidence type="ECO:0000259" key="8">
    <source>
        <dbReference type="Pfam" id="PF14322"/>
    </source>
</evidence>
<feature type="chain" id="PRO_5009110928" description="RagB/SusD family nutrient uptake outer membrane protein" evidence="6">
    <location>
        <begin position="27"/>
        <end position="521"/>
    </location>
</feature>
<evidence type="ECO:0000256" key="3">
    <source>
        <dbReference type="ARBA" id="ARBA00022729"/>
    </source>
</evidence>
<proteinExistence type="inferred from homology"/>
<accession>A0A1D8PAD4</accession>
<evidence type="ECO:0000313" key="9">
    <source>
        <dbReference type="EMBL" id="AOW21558.1"/>
    </source>
</evidence>
<dbReference type="InterPro" id="IPR033985">
    <property type="entry name" value="SusD-like_N"/>
</dbReference>
<dbReference type="CDD" id="cd08977">
    <property type="entry name" value="SusD"/>
    <property type="match status" value="1"/>
</dbReference>
<sequence length="521" mass="57547">MTMNNNLFKTKFILIFTLALSVVSCGEDFLDRPPEDSYSVDEFYKTPEQVISSTNSIYARPWYNFVTNVAWCIGELSSGNGRTWDARNSAFDNFTINGNHGTLTQAWESLYAVIAQSNGVINTLPEKVDPSLPSSVVNNSIAEARFIRATAYFYLVRIFGSVPIIADNNVFVLEPIVPRNPESDIYQFIKLDLEYAIANLTNTKSTQPGRISSNGAKAMLSKIYLYEEDYSKAFQLSNEVINAGEFKLYGGDASDGDESGSYYDLFKTENDNNPESIFALQWSTSGQYAEGNGIQSLFAQGGITGDSSGWSAIGPSLDLQDAYEDTEEDLRYYATIMDPESFYPDLNGGFTVSENVNHQGTGVGIKKYVVGNAASNGGGGQQSYPNNTYILRYGEVLLINAEAALKGGGSVAVGTANFNKIRRRAGLDEIASPTVDDVFQERRIELAFEMEFWYDVIRLGANEAIEFLSNTERGTWNNDTTPATVNSEMFTPTIDDLLFPYPTAETQNNPALLEPPVPYQF</sequence>
<dbReference type="Pfam" id="PF14322">
    <property type="entry name" value="SusD-like_3"/>
    <property type="match status" value="1"/>
</dbReference>
<protein>
    <recommendedName>
        <fullName evidence="11">RagB/SusD family nutrient uptake outer membrane protein</fullName>
    </recommendedName>
</protein>
<feature type="domain" description="SusD-like N-terminal" evidence="8">
    <location>
        <begin position="28"/>
        <end position="225"/>
    </location>
</feature>
<evidence type="ECO:0000256" key="2">
    <source>
        <dbReference type="ARBA" id="ARBA00006275"/>
    </source>
</evidence>
<evidence type="ECO:0000256" key="1">
    <source>
        <dbReference type="ARBA" id="ARBA00004442"/>
    </source>
</evidence>
<name>A0A1D8PAD4_9FLAO</name>
<comment type="subcellular location">
    <subcellularLocation>
        <location evidence="1">Cell outer membrane</location>
    </subcellularLocation>
</comment>
<dbReference type="OrthoDB" id="5694214at2"/>
<evidence type="ECO:0000256" key="6">
    <source>
        <dbReference type="SAM" id="SignalP"/>
    </source>
</evidence>
<dbReference type="EMBL" id="CP017478">
    <property type="protein sequence ID" value="AOW21558.1"/>
    <property type="molecule type" value="Genomic_DNA"/>
</dbReference>
<dbReference type="KEGG" id="lul:LPB138_13115"/>
<reference evidence="9 10" key="1">
    <citation type="submission" date="2016-10" db="EMBL/GenBank/DDBJ databases">
        <title>Lutibacter sp. LPB0138, isolated from marine gastropod.</title>
        <authorList>
            <person name="Kim E."/>
            <person name="Yi H."/>
        </authorList>
    </citation>
    <scope>NUCLEOTIDE SEQUENCE [LARGE SCALE GENOMIC DNA]</scope>
    <source>
        <strain evidence="9 10">LPB0138</strain>
    </source>
</reference>
<feature type="domain" description="RagB/SusD" evidence="7">
    <location>
        <begin position="274"/>
        <end position="513"/>
    </location>
</feature>
<keyword evidence="5" id="KW-0998">Cell outer membrane</keyword>
<evidence type="ECO:0008006" key="11">
    <source>
        <dbReference type="Google" id="ProtNLM"/>
    </source>
</evidence>
<evidence type="ECO:0000256" key="4">
    <source>
        <dbReference type="ARBA" id="ARBA00023136"/>
    </source>
</evidence>
<dbReference type="AlphaFoldDB" id="A0A1D8PAD4"/>
<gene>
    <name evidence="9" type="ORF">LPB138_13115</name>
</gene>
<evidence type="ECO:0000313" key="10">
    <source>
        <dbReference type="Proteomes" id="UP000176050"/>
    </source>
</evidence>
<evidence type="ECO:0000259" key="7">
    <source>
        <dbReference type="Pfam" id="PF07980"/>
    </source>
</evidence>
<dbReference type="Proteomes" id="UP000176050">
    <property type="component" value="Chromosome"/>
</dbReference>
<dbReference type="STRING" id="1850246.LPB138_13115"/>
<dbReference type="GO" id="GO:0009279">
    <property type="term" value="C:cell outer membrane"/>
    <property type="evidence" value="ECO:0007669"/>
    <property type="project" value="UniProtKB-SubCell"/>
</dbReference>
<comment type="similarity">
    <text evidence="2">Belongs to the SusD family.</text>
</comment>